<sequence length="342" mass="37563">MRHLVIAIGLSLWAGLAAAFEIEEERLFEAQSDGPVVSILSTTDTVVFEPVIAAFQARNPEVSVHYTVSSTRQVYQAIAEDAARFDLVVSSAMDLQMKLANDGLARAHGSQEVEALPDWAVWREHLFAFSQEPVVLLLRRDAFGNRPLPQDRSGLIEIMRDRPALFEGRIGTYDPARSGAGYLFATQDARQSDSFWRLAEVMGSLSPRLYASTGAMIRDLESGDIVAAYNVLGSYVAGGLSIGDAGAVVELRDFTHVLLRTALVPASADQPELGGRFLDFLLSEAGQTALDRDARLPRIDGRALTTNPHQRPIRLDTGLLVFIDPLMRDRFLQEWAAAVTRP</sequence>
<evidence type="ECO:0000256" key="1">
    <source>
        <dbReference type="ARBA" id="ARBA00022729"/>
    </source>
</evidence>
<proteinExistence type="predicted"/>
<dbReference type="GO" id="GO:0030288">
    <property type="term" value="C:outer membrane-bounded periplasmic space"/>
    <property type="evidence" value="ECO:0007669"/>
    <property type="project" value="TreeGrafter"/>
</dbReference>
<gene>
    <name evidence="2" type="ORF">DFK10_04250</name>
</gene>
<dbReference type="PANTHER" id="PTHR30006:SF25">
    <property type="entry name" value="PHOSPHOGLYCERATE TRANSPORT REGULATORY PROTEIN PGTC"/>
    <property type="match status" value="1"/>
</dbReference>
<comment type="caution">
    <text evidence="2">The sequence shown here is derived from an EMBL/GenBank/DDBJ whole genome shotgun (WGS) entry which is preliminary data.</text>
</comment>
<dbReference type="Pfam" id="PF13531">
    <property type="entry name" value="SBP_bac_11"/>
    <property type="match status" value="1"/>
</dbReference>
<name>A0A2V1P6F9_9RHOB</name>
<accession>A0A2V1P6F9</accession>
<dbReference type="SUPFAM" id="SSF53850">
    <property type="entry name" value="Periplasmic binding protein-like II"/>
    <property type="match status" value="1"/>
</dbReference>
<organism evidence="2 3">
    <name type="scientific">Salibaculum griseiflavum</name>
    <dbReference type="NCBI Taxonomy" id="1914409"/>
    <lineage>
        <taxon>Bacteria</taxon>
        <taxon>Pseudomonadati</taxon>
        <taxon>Pseudomonadota</taxon>
        <taxon>Alphaproteobacteria</taxon>
        <taxon>Rhodobacterales</taxon>
        <taxon>Roseobacteraceae</taxon>
        <taxon>Salibaculum</taxon>
    </lineage>
</organism>
<dbReference type="Proteomes" id="UP000245293">
    <property type="component" value="Unassembled WGS sequence"/>
</dbReference>
<evidence type="ECO:0000313" key="2">
    <source>
        <dbReference type="EMBL" id="PWG17926.1"/>
    </source>
</evidence>
<dbReference type="AlphaFoldDB" id="A0A2V1P6F9"/>
<dbReference type="OrthoDB" id="8673316at2"/>
<dbReference type="Gene3D" id="3.40.190.10">
    <property type="entry name" value="Periplasmic binding protein-like II"/>
    <property type="match status" value="2"/>
</dbReference>
<protein>
    <submittedName>
        <fullName evidence="2">ABC transporter substrate-binding protein</fullName>
    </submittedName>
</protein>
<dbReference type="EMBL" id="QETF01000003">
    <property type="protein sequence ID" value="PWG17926.1"/>
    <property type="molecule type" value="Genomic_DNA"/>
</dbReference>
<dbReference type="RefSeq" id="WP_109386923.1">
    <property type="nucleotide sequence ID" value="NZ_QETF01000003.1"/>
</dbReference>
<reference evidence="3" key="1">
    <citation type="submission" date="2018-05" db="EMBL/GenBank/DDBJ databases">
        <authorList>
            <person name="Du Z."/>
            <person name="Wang X."/>
        </authorList>
    </citation>
    <scope>NUCLEOTIDE SEQUENCE [LARGE SCALE GENOMIC DNA]</scope>
    <source>
        <strain evidence="3">WDS4C29</strain>
    </source>
</reference>
<evidence type="ECO:0000313" key="3">
    <source>
        <dbReference type="Proteomes" id="UP000245293"/>
    </source>
</evidence>
<dbReference type="PANTHER" id="PTHR30006">
    <property type="entry name" value="THIAMINE-BINDING PERIPLASMIC PROTEIN-RELATED"/>
    <property type="match status" value="1"/>
</dbReference>
<keyword evidence="3" id="KW-1185">Reference proteome</keyword>
<keyword evidence="1" id="KW-0732">Signal</keyword>